<dbReference type="GO" id="GO:0031415">
    <property type="term" value="C:NatA complex"/>
    <property type="evidence" value="ECO:0007669"/>
    <property type="project" value="TreeGrafter"/>
</dbReference>
<accession>A0A4U0XPX4</accession>
<evidence type="ECO:0000313" key="5">
    <source>
        <dbReference type="EMBL" id="TKA78507.1"/>
    </source>
</evidence>
<gene>
    <name evidence="5" type="ORF">B0A55_01976</name>
</gene>
<dbReference type="Gene3D" id="3.40.630.30">
    <property type="match status" value="1"/>
</dbReference>
<dbReference type="GO" id="GO:0007064">
    <property type="term" value="P:mitotic sister chromatid cohesion"/>
    <property type="evidence" value="ECO:0007669"/>
    <property type="project" value="TreeGrafter"/>
</dbReference>
<dbReference type="PANTHER" id="PTHR42919">
    <property type="entry name" value="N-ALPHA-ACETYLTRANSFERASE"/>
    <property type="match status" value="1"/>
</dbReference>
<dbReference type="Proteomes" id="UP000309340">
    <property type="component" value="Unassembled WGS sequence"/>
</dbReference>
<keyword evidence="6" id="KW-1185">Reference proteome</keyword>
<dbReference type="EMBL" id="NAJQ01000111">
    <property type="protein sequence ID" value="TKA78507.1"/>
    <property type="molecule type" value="Genomic_DNA"/>
</dbReference>
<feature type="domain" description="N-acetyltransferase" evidence="4">
    <location>
        <begin position="80"/>
        <end position="254"/>
    </location>
</feature>
<dbReference type="CDD" id="cd04301">
    <property type="entry name" value="NAT_SF"/>
    <property type="match status" value="1"/>
</dbReference>
<evidence type="ECO:0000313" key="6">
    <source>
        <dbReference type="Proteomes" id="UP000309340"/>
    </source>
</evidence>
<protein>
    <recommendedName>
        <fullName evidence="4">N-acetyltransferase domain-containing protein</fullName>
    </recommendedName>
</protein>
<feature type="compositionally biased region" description="Polar residues" evidence="3">
    <location>
        <begin position="58"/>
        <end position="69"/>
    </location>
</feature>
<reference evidence="5 6" key="1">
    <citation type="submission" date="2017-03" db="EMBL/GenBank/DDBJ databases">
        <title>Genomes of endolithic fungi from Antarctica.</title>
        <authorList>
            <person name="Coleine C."/>
            <person name="Masonjones S."/>
            <person name="Stajich J.E."/>
        </authorList>
    </citation>
    <scope>NUCLEOTIDE SEQUENCE [LARGE SCALE GENOMIC DNA]</scope>
    <source>
        <strain evidence="5 6">CCFEE 5184</strain>
    </source>
</reference>
<comment type="caution">
    <text evidence="5">The sequence shown here is derived from an EMBL/GenBank/DDBJ whole genome shotgun (WGS) entry which is preliminary data.</text>
</comment>
<dbReference type="GO" id="GO:0016747">
    <property type="term" value="F:acyltransferase activity, transferring groups other than amino-acyl groups"/>
    <property type="evidence" value="ECO:0007669"/>
    <property type="project" value="InterPro"/>
</dbReference>
<dbReference type="SUPFAM" id="SSF55729">
    <property type="entry name" value="Acyl-CoA N-acyltransferases (Nat)"/>
    <property type="match status" value="1"/>
</dbReference>
<dbReference type="Pfam" id="PF00583">
    <property type="entry name" value="Acetyltransf_1"/>
    <property type="match status" value="1"/>
</dbReference>
<dbReference type="PANTHER" id="PTHR42919:SF8">
    <property type="entry name" value="N-ALPHA-ACETYLTRANSFERASE 50"/>
    <property type="match status" value="1"/>
</dbReference>
<evidence type="ECO:0000256" key="1">
    <source>
        <dbReference type="ARBA" id="ARBA00022679"/>
    </source>
</evidence>
<dbReference type="STRING" id="329884.A0A4U0XPX4"/>
<name>A0A4U0XPX4_9PEZI</name>
<proteinExistence type="predicted"/>
<dbReference type="PROSITE" id="PS51186">
    <property type="entry name" value="GNAT"/>
    <property type="match status" value="1"/>
</dbReference>
<evidence type="ECO:0000256" key="2">
    <source>
        <dbReference type="ARBA" id="ARBA00023315"/>
    </source>
</evidence>
<dbReference type="InterPro" id="IPR016181">
    <property type="entry name" value="Acyl_CoA_acyltransferase"/>
</dbReference>
<keyword evidence="2" id="KW-0012">Acyltransferase</keyword>
<sequence>MLQSSLTAWLRKPAAFTQPPTLDKPQKTHEVQDVLPTPPCSSTEEKDEHEDEVDACPPSQQSAAQTKPSRTARPPLAPNVHIRACTKADIPAFKRLNSLLLPIPYPEAFYREILEDSLTNNITLLATWHDDPSTIGRERGRVIGAIRCRLFAPSLDSQMRNKCAPDEKPMLYLSTLVLLSPYRSHGIAAEMLRLLIVRAIEQYGIGSVGAHVWEANSEALEWYSKRGFRVVGREESYYWRLKPSGSVVVRREVGVGDLLGG</sequence>
<feature type="compositionally biased region" description="Acidic residues" evidence="3">
    <location>
        <begin position="45"/>
        <end position="54"/>
    </location>
</feature>
<evidence type="ECO:0000259" key="4">
    <source>
        <dbReference type="PROSITE" id="PS51186"/>
    </source>
</evidence>
<feature type="region of interest" description="Disordered" evidence="3">
    <location>
        <begin position="1"/>
        <end position="78"/>
    </location>
</feature>
<dbReference type="InterPro" id="IPR000182">
    <property type="entry name" value="GNAT_dom"/>
</dbReference>
<keyword evidence="1" id="KW-0808">Transferase</keyword>
<organism evidence="5 6">
    <name type="scientific">Friedmanniomyces simplex</name>
    <dbReference type="NCBI Taxonomy" id="329884"/>
    <lineage>
        <taxon>Eukaryota</taxon>
        <taxon>Fungi</taxon>
        <taxon>Dikarya</taxon>
        <taxon>Ascomycota</taxon>
        <taxon>Pezizomycotina</taxon>
        <taxon>Dothideomycetes</taxon>
        <taxon>Dothideomycetidae</taxon>
        <taxon>Mycosphaerellales</taxon>
        <taxon>Teratosphaeriaceae</taxon>
        <taxon>Friedmanniomyces</taxon>
    </lineage>
</organism>
<dbReference type="InterPro" id="IPR051556">
    <property type="entry name" value="N-term/lysine_N-AcTrnsfr"/>
</dbReference>
<dbReference type="AlphaFoldDB" id="A0A4U0XPX4"/>
<evidence type="ECO:0000256" key="3">
    <source>
        <dbReference type="SAM" id="MobiDB-lite"/>
    </source>
</evidence>
<dbReference type="OrthoDB" id="47374at2759"/>